<name>A0A1M4WQD1_9FLAO</name>
<evidence type="ECO:0008006" key="3">
    <source>
        <dbReference type="Google" id="ProtNLM"/>
    </source>
</evidence>
<dbReference type="EMBL" id="FQUT01000002">
    <property type="protein sequence ID" value="SHE83387.1"/>
    <property type="molecule type" value="Genomic_DNA"/>
</dbReference>
<dbReference type="Proteomes" id="UP000184518">
    <property type="component" value="Unassembled WGS sequence"/>
</dbReference>
<dbReference type="AlphaFoldDB" id="A0A1M4WQD1"/>
<reference evidence="2" key="1">
    <citation type="submission" date="2016-11" db="EMBL/GenBank/DDBJ databases">
        <authorList>
            <person name="Varghese N."/>
            <person name="Submissions S."/>
        </authorList>
    </citation>
    <scope>NUCLEOTIDE SEQUENCE [LARGE SCALE GENOMIC DNA]</scope>
    <source>
        <strain evidence="2">DSM 27619</strain>
    </source>
</reference>
<dbReference type="STRING" id="1416778.SAMN05443633_102106"/>
<protein>
    <recommendedName>
        <fullName evidence="3">DUF4292 domain-containing protein</fullName>
    </recommendedName>
</protein>
<organism evidence="1 2">
    <name type="scientific">Chryseobacterium arachidis</name>
    <dbReference type="NCBI Taxonomy" id="1416778"/>
    <lineage>
        <taxon>Bacteria</taxon>
        <taxon>Pseudomonadati</taxon>
        <taxon>Bacteroidota</taxon>
        <taxon>Flavobacteriia</taxon>
        <taxon>Flavobacteriales</taxon>
        <taxon>Weeksellaceae</taxon>
        <taxon>Chryseobacterium group</taxon>
        <taxon>Chryseobacterium</taxon>
    </lineage>
</organism>
<keyword evidence="2" id="KW-1185">Reference proteome</keyword>
<evidence type="ECO:0000313" key="1">
    <source>
        <dbReference type="EMBL" id="SHE83387.1"/>
    </source>
</evidence>
<evidence type="ECO:0000313" key="2">
    <source>
        <dbReference type="Proteomes" id="UP000184518"/>
    </source>
</evidence>
<gene>
    <name evidence="1" type="ORF">SAMN05443633_102106</name>
</gene>
<accession>A0A1M4WQD1</accession>
<sequence>MWFGVNIATFYQIFNMKKWIPLLIFTILIYSCKARKVAGELNQNTDSLAIGNTEPNNPADDGKNVADRLDFYQRIYIHPEFTSLKINSKITADNIRVSPLDAVIYIETDKKIWSRIDFLFFNAARAMITPEGIKAMDKYNKNYIDSDFDYLNNLLNVNFIDYKNLEKLLLGRTFFTLSNRNARIVKNSDGYLLESISNIKILTENIERDYKITMQYSDDFDLTKVYLKDAKSNDSMEITYSDWELQPNNVKLPKNVKIIIKGSKSSQILIENTKFDFSRMDTPYSVPSSYKKIEIK</sequence>
<dbReference type="RefSeq" id="WP_378158496.1">
    <property type="nucleotide sequence ID" value="NZ_JBHSOO010000001.1"/>
</dbReference>
<dbReference type="InterPro" id="IPR025634">
    <property type="entry name" value="DUF4292"/>
</dbReference>
<proteinExistence type="predicted"/>
<dbReference type="Pfam" id="PF14125">
    <property type="entry name" value="DUF4292"/>
    <property type="match status" value="1"/>
</dbReference>